<dbReference type="GO" id="GO:0016413">
    <property type="term" value="F:O-acetyltransferase activity"/>
    <property type="evidence" value="ECO:0007669"/>
    <property type="project" value="InterPro"/>
</dbReference>
<name>A0AAV0HNE9_9ROSI</name>
<keyword evidence="4" id="KW-1185">Reference proteome</keyword>
<gene>
    <name evidence="3" type="ORF">LITE_LOCUS5250</name>
</gene>
<organism evidence="3 4">
    <name type="scientific">Linum tenue</name>
    <dbReference type="NCBI Taxonomy" id="586396"/>
    <lineage>
        <taxon>Eukaryota</taxon>
        <taxon>Viridiplantae</taxon>
        <taxon>Streptophyta</taxon>
        <taxon>Embryophyta</taxon>
        <taxon>Tracheophyta</taxon>
        <taxon>Spermatophyta</taxon>
        <taxon>Magnoliopsida</taxon>
        <taxon>eudicotyledons</taxon>
        <taxon>Gunneridae</taxon>
        <taxon>Pentapetalae</taxon>
        <taxon>rosids</taxon>
        <taxon>fabids</taxon>
        <taxon>Malpighiales</taxon>
        <taxon>Linaceae</taxon>
        <taxon>Linum</taxon>
    </lineage>
</organism>
<comment type="caution">
    <text evidence="3">The sequence shown here is derived from an EMBL/GenBank/DDBJ whole genome shotgun (WGS) entry which is preliminary data.</text>
</comment>
<dbReference type="PANTHER" id="PTHR32285:SF71">
    <property type="entry name" value="PROTEIN TRICHOME BIREFRINGENCE-LIKE 39"/>
    <property type="match status" value="1"/>
</dbReference>
<evidence type="ECO:0000259" key="2">
    <source>
        <dbReference type="Pfam" id="PF13839"/>
    </source>
</evidence>
<proteinExistence type="inferred from homology"/>
<evidence type="ECO:0000313" key="4">
    <source>
        <dbReference type="Proteomes" id="UP001154282"/>
    </source>
</evidence>
<reference evidence="3" key="1">
    <citation type="submission" date="2022-08" db="EMBL/GenBank/DDBJ databases">
        <authorList>
            <person name="Gutierrez-Valencia J."/>
        </authorList>
    </citation>
    <scope>NUCLEOTIDE SEQUENCE</scope>
</reference>
<dbReference type="PANTHER" id="PTHR32285">
    <property type="entry name" value="PROTEIN TRICHOME BIREFRINGENCE-LIKE 9-RELATED"/>
    <property type="match status" value="1"/>
</dbReference>
<accession>A0AAV0HNE9</accession>
<evidence type="ECO:0000313" key="3">
    <source>
        <dbReference type="EMBL" id="CAI0386841.1"/>
    </source>
</evidence>
<dbReference type="AlphaFoldDB" id="A0AAV0HNE9"/>
<dbReference type="InterPro" id="IPR029962">
    <property type="entry name" value="TBL"/>
</dbReference>
<dbReference type="InterPro" id="IPR026057">
    <property type="entry name" value="TBL_C"/>
</dbReference>
<dbReference type="Proteomes" id="UP001154282">
    <property type="component" value="Unassembled WGS sequence"/>
</dbReference>
<sequence>MYRTPYLVDIVNDRKAGRVLKLDSIANGNAWRGMDVLIFNSWHWWTHTDRTQPWDYIQDGNKLYKDMNRLVAYYKGLTTWARWVDRNVDPRRTKVFFQDISPTHYDGREWNQPSQTCSGQTQPFFGVRYPAGMPPAWAVVNKVFSRIKIRLVYLMDVTGMSLYRKDAHPGSYRGLHSGTDCSHWCLPGLPDTWNLLLYSAYIS</sequence>
<dbReference type="Pfam" id="PF13839">
    <property type="entry name" value="PC-Esterase"/>
    <property type="match status" value="1"/>
</dbReference>
<evidence type="ECO:0000256" key="1">
    <source>
        <dbReference type="ARBA" id="ARBA00007727"/>
    </source>
</evidence>
<feature type="domain" description="Trichome birefringence-like C-terminal" evidence="2">
    <location>
        <begin position="1"/>
        <end position="199"/>
    </location>
</feature>
<comment type="similarity">
    <text evidence="1">Belongs to the PC-esterase family. TBL subfamily.</text>
</comment>
<dbReference type="EMBL" id="CAMGYJ010000002">
    <property type="protein sequence ID" value="CAI0386841.1"/>
    <property type="molecule type" value="Genomic_DNA"/>
</dbReference>
<protein>
    <recommendedName>
        <fullName evidence="2">Trichome birefringence-like C-terminal domain-containing protein</fullName>
    </recommendedName>
</protein>
<dbReference type="GO" id="GO:0005794">
    <property type="term" value="C:Golgi apparatus"/>
    <property type="evidence" value="ECO:0007669"/>
    <property type="project" value="TreeGrafter"/>
</dbReference>